<name>A0A4Z2IMB3_9TELE</name>
<sequence length="68" mass="7173">MDFILTIEVLSLTFPRPDETQGAPFAPLGVGVHLVAGSDLNLVEVTGQGVKYHHGTVLGENLKDGDGE</sequence>
<gene>
    <name evidence="1" type="ORF">EYF80_010847</name>
</gene>
<reference evidence="1 2" key="1">
    <citation type="submission" date="2019-03" db="EMBL/GenBank/DDBJ databases">
        <title>First draft genome of Liparis tanakae, snailfish: a comprehensive survey of snailfish specific genes.</title>
        <authorList>
            <person name="Kim W."/>
            <person name="Song I."/>
            <person name="Jeong J.-H."/>
            <person name="Kim D."/>
            <person name="Kim S."/>
            <person name="Ryu S."/>
            <person name="Song J.Y."/>
            <person name="Lee S.K."/>
        </authorList>
    </citation>
    <scope>NUCLEOTIDE SEQUENCE [LARGE SCALE GENOMIC DNA]</scope>
    <source>
        <tissue evidence="1">Muscle</tissue>
    </source>
</reference>
<protein>
    <submittedName>
        <fullName evidence="1">Uncharacterized protein</fullName>
    </submittedName>
</protein>
<keyword evidence="2" id="KW-1185">Reference proteome</keyword>
<accession>A0A4Z2IMB3</accession>
<evidence type="ECO:0000313" key="2">
    <source>
        <dbReference type="Proteomes" id="UP000314294"/>
    </source>
</evidence>
<dbReference type="EMBL" id="SRLO01000069">
    <property type="protein sequence ID" value="TNN78921.1"/>
    <property type="molecule type" value="Genomic_DNA"/>
</dbReference>
<dbReference type="Proteomes" id="UP000314294">
    <property type="component" value="Unassembled WGS sequence"/>
</dbReference>
<proteinExistence type="predicted"/>
<organism evidence="1 2">
    <name type="scientific">Liparis tanakae</name>
    <name type="common">Tanaka's snailfish</name>
    <dbReference type="NCBI Taxonomy" id="230148"/>
    <lineage>
        <taxon>Eukaryota</taxon>
        <taxon>Metazoa</taxon>
        <taxon>Chordata</taxon>
        <taxon>Craniata</taxon>
        <taxon>Vertebrata</taxon>
        <taxon>Euteleostomi</taxon>
        <taxon>Actinopterygii</taxon>
        <taxon>Neopterygii</taxon>
        <taxon>Teleostei</taxon>
        <taxon>Neoteleostei</taxon>
        <taxon>Acanthomorphata</taxon>
        <taxon>Eupercaria</taxon>
        <taxon>Perciformes</taxon>
        <taxon>Cottioidei</taxon>
        <taxon>Cottales</taxon>
        <taxon>Liparidae</taxon>
        <taxon>Liparis</taxon>
    </lineage>
</organism>
<comment type="caution">
    <text evidence="1">The sequence shown here is derived from an EMBL/GenBank/DDBJ whole genome shotgun (WGS) entry which is preliminary data.</text>
</comment>
<evidence type="ECO:0000313" key="1">
    <source>
        <dbReference type="EMBL" id="TNN78921.1"/>
    </source>
</evidence>
<dbReference type="AlphaFoldDB" id="A0A4Z2IMB3"/>